<evidence type="ECO:0000313" key="2">
    <source>
        <dbReference type="EMBL" id="MBG0738812.1"/>
    </source>
</evidence>
<sequence length="51" mass="5827">MSEKNMKERVLDQSAKDKKDIEDWMFGSGGKILGAIVVLLGIWTVVRLFWS</sequence>
<dbReference type="RefSeq" id="WP_196395801.1">
    <property type="nucleotide sequence ID" value="NZ_JADNYM010000005.1"/>
</dbReference>
<evidence type="ECO:0000313" key="3">
    <source>
        <dbReference type="Proteomes" id="UP000655366"/>
    </source>
</evidence>
<dbReference type="AlphaFoldDB" id="A0A931CKU9"/>
<organism evidence="2 3">
    <name type="scientific">Arthrobacter terrae</name>
    <dbReference type="NCBI Taxonomy" id="2935737"/>
    <lineage>
        <taxon>Bacteria</taxon>
        <taxon>Bacillati</taxon>
        <taxon>Actinomycetota</taxon>
        <taxon>Actinomycetes</taxon>
        <taxon>Micrococcales</taxon>
        <taxon>Micrococcaceae</taxon>
        <taxon>Arthrobacter</taxon>
    </lineage>
</organism>
<proteinExistence type="predicted"/>
<accession>A0A931CKU9</accession>
<keyword evidence="3" id="KW-1185">Reference proteome</keyword>
<feature type="transmembrane region" description="Helical" evidence="1">
    <location>
        <begin position="32"/>
        <end position="50"/>
    </location>
</feature>
<keyword evidence="1" id="KW-1133">Transmembrane helix</keyword>
<gene>
    <name evidence="2" type="ORF">IV500_05180</name>
</gene>
<dbReference type="Proteomes" id="UP000655366">
    <property type="component" value="Unassembled WGS sequence"/>
</dbReference>
<dbReference type="EMBL" id="JADNYM010000005">
    <property type="protein sequence ID" value="MBG0738812.1"/>
    <property type="molecule type" value="Genomic_DNA"/>
</dbReference>
<name>A0A931CKU9_9MICC</name>
<keyword evidence="1" id="KW-0812">Transmembrane</keyword>
<comment type="caution">
    <text evidence="2">The sequence shown here is derived from an EMBL/GenBank/DDBJ whole genome shotgun (WGS) entry which is preliminary data.</text>
</comment>
<reference evidence="2 3" key="1">
    <citation type="submission" date="2020-11" db="EMBL/GenBank/DDBJ databases">
        <title>Arthrobacter antarcticus sp. nov., isolated from Antarctic Soil.</title>
        <authorList>
            <person name="Li J."/>
        </authorList>
    </citation>
    <scope>NUCLEOTIDE SEQUENCE [LARGE SCALE GENOMIC DNA]</scope>
    <source>
        <strain evidence="2 3">Z1-20</strain>
    </source>
</reference>
<evidence type="ECO:0000256" key="1">
    <source>
        <dbReference type="SAM" id="Phobius"/>
    </source>
</evidence>
<keyword evidence="1" id="KW-0472">Membrane</keyword>
<protein>
    <submittedName>
        <fullName evidence="2">Uncharacterized protein</fullName>
    </submittedName>
</protein>